<dbReference type="GeneID" id="105108935"/>
<organism evidence="6 7">
    <name type="scientific">Populus euphratica</name>
    <name type="common">Euphrates poplar</name>
    <dbReference type="NCBI Taxonomy" id="75702"/>
    <lineage>
        <taxon>Eukaryota</taxon>
        <taxon>Viridiplantae</taxon>
        <taxon>Streptophyta</taxon>
        <taxon>Embryophyta</taxon>
        <taxon>Tracheophyta</taxon>
        <taxon>Spermatophyta</taxon>
        <taxon>Magnoliopsida</taxon>
        <taxon>eudicotyledons</taxon>
        <taxon>Gunneridae</taxon>
        <taxon>Pentapetalae</taxon>
        <taxon>rosids</taxon>
        <taxon>fabids</taxon>
        <taxon>Malpighiales</taxon>
        <taxon>Salicaceae</taxon>
        <taxon>Saliceae</taxon>
        <taxon>Populus</taxon>
    </lineage>
</organism>
<evidence type="ECO:0000256" key="1">
    <source>
        <dbReference type="ARBA" id="ARBA00005234"/>
    </source>
</evidence>
<name>A0AAJ6T055_POPEU</name>
<keyword evidence="2" id="KW-0645">Protease</keyword>
<dbReference type="Pfam" id="PF02902">
    <property type="entry name" value="Peptidase_C48"/>
    <property type="match status" value="1"/>
</dbReference>
<evidence type="ECO:0000256" key="3">
    <source>
        <dbReference type="ARBA" id="ARBA00022801"/>
    </source>
</evidence>
<protein>
    <submittedName>
        <fullName evidence="7">Uncharacterized protein LOC105108935</fullName>
    </submittedName>
</protein>
<dbReference type="RefSeq" id="XP_011001746.1">
    <property type="nucleotide sequence ID" value="XM_011003444.1"/>
</dbReference>
<dbReference type="KEGG" id="peu:105108935"/>
<dbReference type="AlphaFoldDB" id="A0AAJ6T055"/>
<evidence type="ECO:0000256" key="2">
    <source>
        <dbReference type="ARBA" id="ARBA00022670"/>
    </source>
</evidence>
<keyword evidence="3" id="KW-0378">Hydrolase</keyword>
<dbReference type="GO" id="GO:0008234">
    <property type="term" value="F:cysteine-type peptidase activity"/>
    <property type="evidence" value="ECO:0007669"/>
    <property type="project" value="InterPro"/>
</dbReference>
<comment type="similarity">
    <text evidence="1">Belongs to the peptidase C48 family.</text>
</comment>
<dbReference type="PROSITE" id="PS50600">
    <property type="entry name" value="ULP_PROTEASE"/>
    <property type="match status" value="1"/>
</dbReference>
<evidence type="ECO:0000313" key="7">
    <source>
        <dbReference type="RefSeq" id="XP_011001746.1"/>
    </source>
</evidence>
<evidence type="ECO:0000256" key="4">
    <source>
        <dbReference type="SAM" id="Coils"/>
    </source>
</evidence>
<dbReference type="Proteomes" id="UP000694918">
    <property type="component" value="Unplaced"/>
</dbReference>
<dbReference type="GO" id="GO:0006508">
    <property type="term" value="P:proteolysis"/>
    <property type="evidence" value="ECO:0007669"/>
    <property type="project" value="UniProtKB-KW"/>
</dbReference>
<proteinExistence type="inferred from homology"/>
<feature type="domain" description="Ubiquitin-like protease family profile" evidence="5">
    <location>
        <begin position="190"/>
        <end position="416"/>
    </location>
</feature>
<evidence type="ECO:0000313" key="6">
    <source>
        <dbReference type="Proteomes" id="UP000694918"/>
    </source>
</evidence>
<keyword evidence="6" id="KW-1185">Reference proteome</keyword>
<sequence>MEITEALNKENELICENQKFKDQLQKAEFEKLQMEITEALNKENELICENQKFKDQLKNADKEVKRLKKENDFQNRKLAELQREYVGINQAHEEESAKMEARIEDLQSQLTIITLQQLKKGKEAEEEQSMEVLETRKIKKRKEIVKVEEKGRKRKKETKKVEDLKNELPELNKERQPVKHLNKDLLNVITELKTGDCLCVEEKSMKFIFFYDILDALHEKSISNNVSVSLLKPVCYFNGICMDNLHTPVQAIDAFCFLLLEERKIKGVSAPRKPIIHDSLIWTHIVREGHRGEANPQLQQELKDGLEASVLIFPMNSAGGNIEASPFHWTILVFDVEARTWTFYNSWLKSKSEANFVKDAELVKDYVHKRRQELLEKEGKTRDKDPFQLIVKEDSPQQKSCSEDCGIIVLYIIEMILNDKVIPEDIPFETVQAYRARIATCLLDSKK</sequence>
<dbReference type="Gene3D" id="3.40.395.10">
    <property type="entry name" value="Adenoviral Proteinase, Chain A"/>
    <property type="match status" value="1"/>
</dbReference>
<keyword evidence="4" id="KW-0175">Coiled coil</keyword>
<dbReference type="InterPro" id="IPR038765">
    <property type="entry name" value="Papain-like_cys_pep_sf"/>
</dbReference>
<dbReference type="InterPro" id="IPR003653">
    <property type="entry name" value="Peptidase_C48_C"/>
</dbReference>
<feature type="coiled-coil region" evidence="4">
    <location>
        <begin position="10"/>
        <end position="174"/>
    </location>
</feature>
<accession>A0AAJ6T055</accession>
<evidence type="ECO:0000259" key="5">
    <source>
        <dbReference type="PROSITE" id="PS50600"/>
    </source>
</evidence>
<dbReference type="SUPFAM" id="SSF54001">
    <property type="entry name" value="Cysteine proteinases"/>
    <property type="match status" value="1"/>
</dbReference>
<reference evidence="7" key="1">
    <citation type="submission" date="2025-08" db="UniProtKB">
        <authorList>
            <consortium name="RefSeq"/>
        </authorList>
    </citation>
    <scope>IDENTIFICATION</scope>
</reference>
<gene>
    <name evidence="7" type="primary">LOC105108935</name>
</gene>